<name>A0A431UA02_9BACT</name>
<evidence type="ECO:0000313" key="2">
    <source>
        <dbReference type="Proteomes" id="UP000282184"/>
    </source>
</evidence>
<reference evidence="1 2" key="1">
    <citation type="submission" date="2018-12" db="EMBL/GenBank/DDBJ databases">
        <title>Hymenobacter gummosus sp. nov., isolated from a spring.</title>
        <authorList>
            <person name="Nie L."/>
        </authorList>
    </citation>
    <scope>NUCLEOTIDE SEQUENCE [LARGE SCALE GENOMIC DNA]</scope>
    <source>
        <strain evidence="1 2">KCTC 52166</strain>
    </source>
</reference>
<dbReference type="Proteomes" id="UP000282184">
    <property type="component" value="Unassembled WGS sequence"/>
</dbReference>
<accession>A0A431UA02</accession>
<protein>
    <submittedName>
        <fullName evidence="1">Uncharacterized protein</fullName>
    </submittedName>
</protein>
<proteinExistence type="predicted"/>
<gene>
    <name evidence="1" type="ORF">EJV47_02610</name>
</gene>
<keyword evidence="2" id="KW-1185">Reference proteome</keyword>
<dbReference type="OrthoDB" id="1028138at2"/>
<dbReference type="AlphaFoldDB" id="A0A431UA02"/>
<sequence length="1162" mass="128654">MAKILRLHGIGPATHEGWYPTGKLGPNEIEGPNGIQDPDGAKAERVAVAIPSPFARMHLVETALDYVRTASPADGTDTVHHRLVSQFWDLWELVFNYHQQKLRQLVVRPWNRTTELNALKARPSTQALAQALELYLSDPRFARADELHLLYFPGATATEPPQLLGGTSPLTVFFPHPALRPLPVQRPEGGGHYFDGRYVALAQREQAFQNYVYQQFVAEEQLRNLAPAVYRALDRDRLNLWAFEGAAQLAQYLPLLDQSRNPVSVAGVAVRVRPDQNTVRSSDFTIQPTRLPGAGWPMPTPLPLVLRPGLQMPGKLYYNNSQLADSGSKVPAADARALSDRTLPGPELTYPYLTLNDLLEETLLTVPYEVDDSRFVTGELKVAPGYKPTCWPLLPVTPQYFDYFTPQDLATQLTLELDPACVRVRLRIPVSGGFTVDYERAYYPNPRTEGLGRLLVTNIGVSVFPFMKIEDAPQFNDFYRVMLVDANTGATQVNRPVELRFGVNGQPVPETGVERSAKPYRRTLKTASDEGSTYYEINGTAFDYAQVISPGPVDGRALLVPKWREVRQGTKEFRFAIDFGTTNTHVAYNDGPNQPPQPLHFGPDDTPVALLKKPASGLDFAPYDQLYRGIEDDPGSGVGIKRWQLYQQREFIPAFIGAAGSPYQFPIRTATSESARFSVETPQLLANLNVGFGLNTEEQPIDTYHTNLKWAGVDEAARHRVQLFFREMLLLFKYKAAVHGGNLATTTVVWFAPISFPVRALSLYENLWNKLFAEIFRSTKRTVYMPESSAPYFYLTRNGTMQQGVRRQVLLEHNESAAFIDIGGGTSDVLLYANVPGSFPNQKPHPVFSTSFRFAGNDLWGDGATDVRGGKDNGLVRFGLESLAASPAPTTRAAEQARKYLKAVVDNSAFGSAEVASLLFNYEAELQFGERLLHANHLLVLFYLHFGAIVYHLGQLTKLRGLAPPRYLCFTGRGSMYLRLLCPGSLRPLEQVARVVLARTTGAEVPASFSILLADDPKQTTANGGVLATGLGTDDTAEAPPVLCPVGTGGTEPAELRPLHPSEVTEAVKQAVLQNVHDCLTLLLTDPELQAAQQNLGLKNPPNFVLQEALAATADSFTLSRQYYTYTLPDGETIPETLFFMPLKHTLYVLSQKLHQSVQKSA</sequence>
<dbReference type="EMBL" id="RXOF01000001">
    <property type="protein sequence ID" value="RTQ53646.1"/>
    <property type="molecule type" value="Genomic_DNA"/>
</dbReference>
<organism evidence="1 2">
    <name type="scientific">Hymenobacter gummosus</name>
    <dbReference type="NCBI Taxonomy" id="1776032"/>
    <lineage>
        <taxon>Bacteria</taxon>
        <taxon>Pseudomonadati</taxon>
        <taxon>Bacteroidota</taxon>
        <taxon>Cytophagia</taxon>
        <taxon>Cytophagales</taxon>
        <taxon>Hymenobacteraceae</taxon>
        <taxon>Hymenobacter</taxon>
    </lineage>
</organism>
<dbReference type="RefSeq" id="WP_126691572.1">
    <property type="nucleotide sequence ID" value="NZ_RXOF01000001.1"/>
</dbReference>
<comment type="caution">
    <text evidence="1">The sequence shown here is derived from an EMBL/GenBank/DDBJ whole genome shotgun (WGS) entry which is preliminary data.</text>
</comment>
<evidence type="ECO:0000313" key="1">
    <source>
        <dbReference type="EMBL" id="RTQ53646.1"/>
    </source>
</evidence>